<evidence type="ECO:0008006" key="5">
    <source>
        <dbReference type="Google" id="ProtNLM"/>
    </source>
</evidence>
<dbReference type="RefSeq" id="WP_146953992.1">
    <property type="nucleotide sequence ID" value="NZ_BAABBJ010000014.1"/>
</dbReference>
<feature type="transmembrane region" description="Helical" evidence="2">
    <location>
        <begin position="108"/>
        <end position="130"/>
    </location>
</feature>
<keyword evidence="4" id="KW-1185">Reference proteome</keyword>
<name>A0A512PG68_9CELL</name>
<evidence type="ECO:0000256" key="1">
    <source>
        <dbReference type="SAM" id="MobiDB-lite"/>
    </source>
</evidence>
<proteinExistence type="predicted"/>
<feature type="transmembrane region" description="Helical" evidence="2">
    <location>
        <begin position="49"/>
        <end position="72"/>
    </location>
</feature>
<dbReference type="Pfam" id="PF04854">
    <property type="entry name" value="DUF624"/>
    <property type="match status" value="1"/>
</dbReference>
<feature type="transmembrane region" description="Helical" evidence="2">
    <location>
        <begin position="171"/>
        <end position="198"/>
    </location>
</feature>
<dbReference type="EMBL" id="BKAL01000011">
    <property type="protein sequence ID" value="GEP70207.1"/>
    <property type="molecule type" value="Genomic_DNA"/>
</dbReference>
<comment type="caution">
    <text evidence="3">The sequence shown here is derived from an EMBL/GenBank/DDBJ whole genome shotgun (WGS) entry which is preliminary data.</text>
</comment>
<keyword evidence="2" id="KW-0472">Membrane</keyword>
<keyword evidence="2" id="KW-0812">Transmembrane</keyword>
<feature type="compositionally biased region" description="Basic and acidic residues" evidence="1">
    <location>
        <begin position="1"/>
        <end position="17"/>
    </location>
</feature>
<keyword evidence="2" id="KW-1133">Transmembrane helix</keyword>
<feature type="transmembrane region" description="Helical" evidence="2">
    <location>
        <begin position="136"/>
        <end position="159"/>
    </location>
</feature>
<dbReference type="InterPro" id="IPR006938">
    <property type="entry name" value="DUF624"/>
</dbReference>
<evidence type="ECO:0000313" key="3">
    <source>
        <dbReference type="EMBL" id="GEP70207.1"/>
    </source>
</evidence>
<reference evidence="3 4" key="1">
    <citation type="submission" date="2019-07" db="EMBL/GenBank/DDBJ databases">
        <title>Whole genome shotgun sequence of Cellulomonas soli NBRC 109434.</title>
        <authorList>
            <person name="Hosoyama A."/>
            <person name="Uohara A."/>
            <person name="Ohji S."/>
            <person name="Ichikawa N."/>
        </authorList>
    </citation>
    <scope>NUCLEOTIDE SEQUENCE [LARGE SCALE GENOMIC DNA]</scope>
    <source>
        <strain evidence="3 4">NBRC 109434</strain>
    </source>
</reference>
<dbReference type="Proteomes" id="UP000321798">
    <property type="component" value="Unassembled WGS sequence"/>
</dbReference>
<accession>A0A512PG68</accession>
<feature type="region of interest" description="Disordered" evidence="1">
    <location>
        <begin position="1"/>
        <end position="22"/>
    </location>
</feature>
<evidence type="ECO:0000313" key="4">
    <source>
        <dbReference type="Proteomes" id="UP000321798"/>
    </source>
</evidence>
<dbReference type="AlphaFoldDB" id="A0A512PG68"/>
<protein>
    <recommendedName>
        <fullName evidence="5">DUF624 domain-containing protein</fullName>
    </recommendedName>
</protein>
<sequence>MDDHGHPAGTARTDRPDRPRRRRPVVAADESFGWAGRAMTWLRYGTQLVGINVLIGLGTLAGGVVLGAFPALAAGGTLLARLATGQALPALWSPFWSQWRQGWRRHNVLGAPVWVVLVLLSLDASALQVLDGPAAAVLTGGLVVIGGYALIALTFLFPAARRYDTTARRTWRFVAAAPLVSPGTATSVLVTLAAVALVVWTLPVLGPLLGVSLPLLASGWLVDHRLDTLDAR</sequence>
<organism evidence="3 4">
    <name type="scientific">Cellulomonas soli</name>
    <dbReference type="NCBI Taxonomy" id="931535"/>
    <lineage>
        <taxon>Bacteria</taxon>
        <taxon>Bacillati</taxon>
        <taxon>Actinomycetota</taxon>
        <taxon>Actinomycetes</taxon>
        <taxon>Micrococcales</taxon>
        <taxon>Cellulomonadaceae</taxon>
        <taxon>Cellulomonas</taxon>
    </lineage>
</organism>
<evidence type="ECO:0000256" key="2">
    <source>
        <dbReference type="SAM" id="Phobius"/>
    </source>
</evidence>
<feature type="transmembrane region" description="Helical" evidence="2">
    <location>
        <begin position="204"/>
        <end position="222"/>
    </location>
</feature>
<gene>
    <name evidence="3" type="ORF">CSO01_29220</name>
</gene>
<feature type="transmembrane region" description="Helical" evidence="2">
    <location>
        <begin position="78"/>
        <end position="96"/>
    </location>
</feature>